<reference evidence="1 2" key="1">
    <citation type="submission" date="2013-11" db="EMBL/GenBank/DDBJ databases">
        <title>Genome sequencing of Stegodyphus mimosarum.</title>
        <authorList>
            <person name="Bechsgaard J."/>
        </authorList>
    </citation>
    <scope>NUCLEOTIDE SEQUENCE [LARGE SCALE GENOMIC DNA]</scope>
</reference>
<gene>
    <name evidence="1" type="ORF">X975_26858</name>
</gene>
<organism evidence="1 2">
    <name type="scientific">Stegodyphus mimosarum</name>
    <name type="common">African social velvet spider</name>
    <dbReference type="NCBI Taxonomy" id="407821"/>
    <lineage>
        <taxon>Eukaryota</taxon>
        <taxon>Metazoa</taxon>
        <taxon>Ecdysozoa</taxon>
        <taxon>Arthropoda</taxon>
        <taxon>Chelicerata</taxon>
        <taxon>Arachnida</taxon>
        <taxon>Araneae</taxon>
        <taxon>Araneomorphae</taxon>
        <taxon>Entelegynae</taxon>
        <taxon>Eresoidea</taxon>
        <taxon>Eresidae</taxon>
        <taxon>Stegodyphus</taxon>
    </lineage>
</organism>
<evidence type="ECO:0000313" key="1">
    <source>
        <dbReference type="EMBL" id="KFM79788.1"/>
    </source>
</evidence>
<dbReference type="Proteomes" id="UP000054359">
    <property type="component" value="Unassembled WGS sequence"/>
</dbReference>
<dbReference type="AlphaFoldDB" id="A0A087UQZ9"/>
<dbReference type="EMBL" id="KK121137">
    <property type="protein sequence ID" value="KFM79788.1"/>
    <property type="molecule type" value="Genomic_DNA"/>
</dbReference>
<name>A0A087UQZ9_STEMI</name>
<evidence type="ECO:0000313" key="2">
    <source>
        <dbReference type="Proteomes" id="UP000054359"/>
    </source>
</evidence>
<keyword evidence="2" id="KW-1185">Reference proteome</keyword>
<feature type="non-terminal residue" evidence="1">
    <location>
        <position position="41"/>
    </location>
</feature>
<accession>A0A087UQZ9</accession>
<proteinExistence type="predicted"/>
<sequence>MKPVKLVSLASSRYATAQPTVTPTVVLKHAIEPGVRRSARC</sequence>
<protein>
    <submittedName>
        <fullName evidence="1">Uncharacterized protein</fullName>
    </submittedName>
</protein>